<proteinExistence type="predicted"/>
<protein>
    <submittedName>
        <fullName evidence="1">STAS domain-containing protein</fullName>
    </submittedName>
</protein>
<dbReference type="Proteomes" id="UP001377168">
    <property type="component" value="Unassembled WGS sequence"/>
</dbReference>
<gene>
    <name evidence="1" type="ORF">WKI67_38875</name>
</gene>
<accession>A0ACC6Q6J1</accession>
<reference evidence="1" key="1">
    <citation type="submission" date="2024-03" db="EMBL/GenBank/DDBJ databases">
        <title>Novel Streptomyces species of biotechnological and ecological value are a feature of Machair soil.</title>
        <authorList>
            <person name="Prole J.R."/>
            <person name="Goodfellow M."/>
            <person name="Allenby N."/>
            <person name="Ward A.C."/>
        </authorList>
    </citation>
    <scope>NUCLEOTIDE SEQUENCE</scope>
    <source>
        <strain evidence="1">MS2.AVA.5</strain>
    </source>
</reference>
<comment type="caution">
    <text evidence="1">The sequence shown here is derived from an EMBL/GenBank/DDBJ whole genome shotgun (WGS) entry which is preliminary data.</text>
</comment>
<evidence type="ECO:0000313" key="2">
    <source>
        <dbReference type="Proteomes" id="UP001377168"/>
    </source>
</evidence>
<organism evidence="1 2">
    <name type="scientific">Streptomyces achmelvichensis</name>
    <dbReference type="NCBI Taxonomy" id="3134111"/>
    <lineage>
        <taxon>Bacteria</taxon>
        <taxon>Bacillati</taxon>
        <taxon>Actinomycetota</taxon>
        <taxon>Actinomycetes</taxon>
        <taxon>Kitasatosporales</taxon>
        <taxon>Streptomycetaceae</taxon>
        <taxon>Streptomyces</taxon>
    </lineage>
</organism>
<evidence type="ECO:0000313" key="1">
    <source>
        <dbReference type="EMBL" id="MEJ8639323.1"/>
    </source>
</evidence>
<name>A0ACC6Q6J1_9ACTN</name>
<keyword evidence="2" id="KW-1185">Reference proteome</keyword>
<dbReference type="EMBL" id="JBBKAJ010000022">
    <property type="protein sequence ID" value="MEJ8639323.1"/>
    <property type="molecule type" value="Genomic_DNA"/>
</dbReference>
<sequence length="124" mass="13577">MKTTTTIRGTTATVTFHTDIDFESLPEIEAAVTLPATVTDVTWNLENTPFMDVTGLRLLQEQRDAVRARKGSLTVTGLHSQPQRLLRTAAELFPAMDWDHFLPRPTHFPAACQSARGSGAVGIS</sequence>